<sequence>MAAYVTTGSSGLVPSVVIVVCPDGAEEEHAEHLTPAEAIALGTKLFEMATMTGKFIEITRDDTPSGGM</sequence>
<keyword evidence="2" id="KW-1185">Reference proteome</keyword>
<comment type="caution">
    <text evidence="1">The sequence shown here is derived from an EMBL/GenBank/DDBJ whole genome shotgun (WGS) entry which is preliminary data.</text>
</comment>
<reference evidence="1 2" key="1">
    <citation type="submission" date="2019-03" db="EMBL/GenBank/DDBJ databases">
        <title>Genomics of glacier-inhabiting Cryobacterium strains.</title>
        <authorList>
            <person name="Liu Q."/>
            <person name="Xin Y.-H."/>
        </authorList>
    </citation>
    <scope>NUCLEOTIDE SEQUENCE [LARGE SCALE GENOMIC DNA]</scope>
    <source>
        <strain evidence="1 2">MDT1-3</strain>
    </source>
</reference>
<proteinExistence type="predicted"/>
<name>A0A4R8X0A5_9MICO</name>
<gene>
    <name evidence="1" type="ORF">E3O19_01380</name>
</gene>
<organism evidence="1 2">
    <name type="scientific">Cryobacterium algoritolerans</name>
    <dbReference type="NCBI Taxonomy" id="1259184"/>
    <lineage>
        <taxon>Bacteria</taxon>
        <taxon>Bacillati</taxon>
        <taxon>Actinomycetota</taxon>
        <taxon>Actinomycetes</taxon>
        <taxon>Micrococcales</taxon>
        <taxon>Microbacteriaceae</taxon>
        <taxon>Cryobacterium</taxon>
    </lineage>
</organism>
<accession>A0A4R8X0A5</accession>
<evidence type="ECO:0000313" key="1">
    <source>
        <dbReference type="EMBL" id="TFC20050.1"/>
    </source>
</evidence>
<dbReference type="RefSeq" id="WP_134564832.1">
    <property type="nucleotide sequence ID" value="NZ_SOFP01000009.1"/>
</dbReference>
<protein>
    <submittedName>
        <fullName evidence="1">Uncharacterized protein</fullName>
    </submittedName>
</protein>
<evidence type="ECO:0000313" key="2">
    <source>
        <dbReference type="Proteomes" id="UP000298412"/>
    </source>
</evidence>
<dbReference type="EMBL" id="SOFP01000009">
    <property type="protein sequence ID" value="TFC20050.1"/>
    <property type="molecule type" value="Genomic_DNA"/>
</dbReference>
<dbReference type="Proteomes" id="UP000298412">
    <property type="component" value="Unassembled WGS sequence"/>
</dbReference>
<dbReference type="AlphaFoldDB" id="A0A4R8X0A5"/>